<dbReference type="AlphaFoldDB" id="A0A9D9H4X4"/>
<protein>
    <submittedName>
        <fullName evidence="1">Uncharacterized protein</fullName>
    </submittedName>
</protein>
<evidence type="ECO:0000313" key="1">
    <source>
        <dbReference type="EMBL" id="MBO8441210.1"/>
    </source>
</evidence>
<name>A0A9D9H4X4_9LACO</name>
<proteinExistence type="predicted"/>
<organism evidence="1 2">
    <name type="scientific">Candidatus Gallilactobacillus intestinavium</name>
    <dbReference type="NCBI Taxonomy" id="2840838"/>
    <lineage>
        <taxon>Bacteria</taxon>
        <taxon>Bacillati</taxon>
        <taxon>Bacillota</taxon>
        <taxon>Bacilli</taxon>
        <taxon>Lactobacillales</taxon>
        <taxon>Lactobacillaceae</taxon>
        <taxon>Lactobacillaceae incertae sedis</taxon>
        <taxon>Candidatus Gallilactobacillus</taxon>
    </lineage>
</organism>
<reference evidence="1" key="1">
    <citation type="submission" date="2020-10" db="EMBL/GenBank/DDBJ databases">
        <authorList>
            <person name="Gilroy R."/>
        </authorList>
    </citation>
    <scope>NUCLEOTIDE SEQUENCE</scope>
    <source>
        <strain evidence="1">C6-149</strain>
    </source>
</reference>
<gene>
    <name evidence="1" type="ORF">IAA89_01975</name>
</gene>
<dbReference type="Proteomes" id="UP000823614">
    <property type="component" value="Unassembled WGS sequence"/>
</dbReference>
<reference evidence="1" key="2">
    <citation type="journal article" date="2021" name="PeerJ">
        <title>Extensive microbial diversity within the chicken gut microbiome revealed by metagenomics and culture.</title>
        <authorList>
            <person name="Gilroy R."/>
            <person name="Ravi A."/>
            <person name="Getino M."/>
            <person name="Pursley I."/>
            <person name="Horton D.L."/>
            <person name="Alikhan N.F."/>
            <person name="Baker D."/>
            <person name="Gharbi K."/>
            <person name="Hall N."/>
            <person name="Watson M."/>
            <person name="Adriaenssens E.M."/>
            <person name="Foster-Nyarko E."/>
            <person name="Jarju S."/>
            <person name="Secka A."/>
            <person name="Antonio M."/>
            <person name="Oren A."/>
            <person name="Chaudhuri R.R."/>
            <person name="La Ragione R."/>
            <person name="Hildebrand F."/>
            <person name="Pallen M.J."/>
        </authorList>
    </citation>
    <scope>NUCLEOTIDE SEQUENCE</scope>
    <source>
        <strain evidence="1">C6-149</strain>
    </source>
</reference>
<evidence type="ECO:0000313" key="2">
    <source>
        <dbReference type="Proteomes" id="UP000823614"/>
    </source>
</evidence>
<accession>A0A9D9H4X4</accession>
<comment type="caution">
    <text evidence="1">The sequence shown here is derived from an EMBL/GenBank/DDBJ whole genome shotgun (WGS) entry which is preliminary data.</text>
</comment>
<dbReference type="EMBL" id="JADIMP010000036">
    <property type="protein sequence ID" value="MBO8441210.1"/>
    <property type="molecule type" value="Genomic_DNA"/>
</dbReference>
<sequence>MMGIYICQLFIVKGKLLTLIVDIVAVIFSLLELKIDVKEVPNEFEYLTNNGKRREINLLPFMVQQAEILHLDILFTILEILKLGLDSDDD</sequence>